<dbReference type="HOGENOM" id="CLU_157398_0_0_1"/>
<dbReference type="GeneID" id="4319326"/>
<dbReference type="VEuPathDB" id="FungiDB:ATEG_06915"/>
<dbReference type="Gene3D" id="2.60.20.10">
    <property type="entry name" value="Crystallins"/>
    <property type="match status" value="1"/>
</dbReference>
<dbReference type="Proteomes" id="UP000007963">
    <property type="component" value="Unassembled WGS sequence"/>
</dbReference>
<dbReference type="OMA" id="GFICELY"/>
<dbReference type="EMBL" id="CH476603">
    <property type="protein sequence ID" value="EAU32299.1"/>
    <property type="molecule type" value="Genomic_DNA"/>
</dbReference>
<gene>
    <name evidence="1" type="ORF">ATEG_06915</name>
</gene>
<proteinExistence type="predicted"/>
<reference evidence="2" key="1">
    <citation type="submission" date="2005-09" db="EMBL/GenBank/DDBJ databases">
        <title>Annotation of the Aspergillus terreus NIH2624 genome.</title>
        <authorList>
            <person name="Birren B.W."/>
            <person name="Lander E.S."/>
            <person name="Galagan J.E."/>
            <person name="Nusbaum C."/>
            <person name="Devon K."/>
            <person name="Henn M."/>
            <person name="Ma L.-J."/>
            <person name="Jaffe D.B."/>
            <person name="Butler J."/>
            <person name="Alvarez P."/>
            <person name="Gnerre S."/>
            <person name="Grabherr M."/>
            <person name="Kleber M."/>
            <person name="Mauceli E.W."/>
            <person name="Brockman W."/>
            <person name="Rounsley S."/>
            <person name="Young S.K."/>
            <person name="LaButti K."/>
            <person name="Pushparaj V."/>
            <person name="DeCaprio D."/>
            <person name="Crawford M."/>
            <person name="Koehrsen M."/>
            <person name="Engels R."/>
            <person name="Montgomery P."/>
            <person name="Pearson M."/>
            <person name="Howarth C."/>
            <person name="Larson L."/>
            <person name="Luoma S."/>
            <person name="White J."/>
            <person name="Alvarado L."/>
            <person name="Kodira C.D."/>
            <person name="Zeng Q."/>
            <person name="Oleary S."/>
            <person name="Yandava C."/>
            <person name="Denning D.W."/>
            <person name="Nierman W.C."/>
            <person name="Milne T."/>
            <person name="Madden K."/>
        </authorList>
    </citation>
    <scope>NUCLEOTIDE SEQUENCE [LARGE SCALE GENOMIC DNA]</scope>
    <source>
        <strain evidence="2">NIH 2624 / FGSC A1156</strain>
    </source>
</reference>
<name>Q0CHC7_ASPTN</name>
<evidence type="ECO:0000313" key="2">
    <source>
        <dbReference type="Proteomes" id="UP000007963"/>
    </source>
</evidence>
<dbReference type="OrthoDB" id="2910287at2759"/>
<protein>
    <submittedName>
        <fullName evidence="1">Uncharacterized protein</fullName>
    </submittedName>
</protein>
<sequence length="107" mass="11300">MLGALSHAASPTMVFCKDANFGGTCVNLPVVSDSCVDFKGGLSFLYHEVSSVRVPSGFVCSLSRYYGCTNSEVFLISGSYSNLFSAPTVYGTTNFNDLTASVLCSPI</sequence>
<dbReference type="RefSeq" id="XP_001209601.1">
    <property type="nucleotide sequence ID" value="XM_001209601.1"/>
</dbReference>
<organism evidence="1 2">
    <name type="scientific">Aspergillus terreus (strain NIH 2624 / FGSC A1156)</name>
    <dbReference type="NCBI Taxonomy" id="341663"/>
    <lineage>
        <taxon>Eukaryota</taxon>
        <taxon>Fungi</taxon>
        <taxon>Dikarya</taxon>
        <taxon>Ascomycota</taxon>
        <taxon>Pezizomycotina</taxon>
        <taxon>Eurotiomycetes</taxon>
        <taxon>Eurotiomycetidae</taxon>
        <taxon>Eurotiales</taxon>
        <taxon>Aspergillaceae</taxon>
        <taxon>Aspergillus</taxon>
        <taxon>Aspergillus subgen. Circumdati</taxon>
    </lineage>
</organism>
<accession>Q0CHC7</accession>
<evidence type="ECO:0000313" key="1">
    <source>
        <dbReference type="EMBL" id="EAU32299.1"/>
    </source>
</evidence>
<dbReference type="AlphaFoldDB" id="Q0CHC7"/>